<accession>A0A9D4LXH0</accession>
<dbReference type="EMBL" id="JAIWYP010000002">
    <property type="protein sequence ID" value="KAH3866915.1"/>
    <property type="molecule type" value="Genomic_DNA"/>
</dbReference>
<evidence type="ECO:0000313" key="1">
    <source>
        <dbReference type="EMBL" id="KAH3866915.1"/>
    </source>
</evidence>
<evidence type="ECO:0000313" key="2">
    <source>
        <dbReference type="Proteomes" id="UP000828390"/>
    </source>
</evidence>
<protein>
    <submittedName>
        <fullName evidence="1">Uncharacterized protein</fullName>
    </submittedName>
</protein>
<comment type="caution">
    <text evidence="1">The sequence shown here is derived from an EMBL/GenBank/DDBJ whole genome shotgun (WGS) entry which is preliminary data.</text>
</comment>
<sequence>MKLTILKNQEMLLKGIPDHLLMLSMTRRVFESGGRSIKVLKVKLEKTAKTISMQSLRRNSSVRQGKVRKLYKPLFCNPCDG</sequence>
<reference evidence="1" key="2">
    <citation type="submission" date="2020-11" db="EMBL/GenBank/DDBJ databases">
        <authorList>
            <person name="McCartney M.A."/>
            <person name="Auch B."/>
            <person name="Kono T."/>
            <person name="Mallez S."/>
            <person name="Becker A."/>
            <person name="Gohl D.M."/>
            <person name="Silverstein K.A.T."/>
            <person name="Koren S."/>
            <person name="Bechman K.B."/>
            <person name="Herman A."/>
            <person name="Abrahante J.E."/>
            <person name="Garbe J."/>
        </authorList>
    </citation>
    <scope>NUCLEOTIDE SEQUENCE</scope>
    <source>
        <strain evidence="1">Duluth1</strain>
        <tissue evidence="1">Whole animal</tissue>
    </source>
</reference>
<dbReference type="Proteomes" id="UP000828390">
    <property type="component" value="Unassembled WGS sequence"/>
</dbReference>
<keyword evidence="2" id="KW-1185">Reference proteome</keyword>
<reference evidence="1" key="1">
    <citation type="journal article" date="2019" name="bioRxiv">
        <title>The Genome of the Zebra Mussel, Dreissena polymorpha: A Resource for Invasive Species Research.</title>
        <authorList>
            <person name="McCartney M.A."/>
            <person name="Auch B."/>
            <person name="Kono T."/>
            <person name="Mallez S."/>
            <person name="Zhang Y."/>
            <person name="Obille A."/>
            <person name="Becker A."/>
            <person name="Abrahante J.E."/>
            <person name="Garbe J."/>
            <person name="Badalamenti J.P."/>
            <person name="Herman A."/>
            <person name="Mangelson H."/>
            <person name="Liachko I."/>
            <person name="Sullivan S."/>
            <person name="Sone E.D."/>
            <person name="Koren S."/>
            <person name="Silverstein K.A.T."/>
            <person name="Beckman K.B."/>
            <person name="Gohl D.M."/>
        </authorList>
    </citation>
    <scope>NUCLEOTIDE SEQUENCE</scope>
    <source>
        <strain evidence="1">Duluth1</strain>
        <tissue evidence="1">Whole animal</tissue>
    </source>
</reference>
<dbReference type="AlphaFoldDB" id="A0A9D4LXH0"/>
<organism evidence="1 2">
    <name type="scientific">Dreissena polymorpha</name>
    <name type="common">Zebra mussel</name>
    <name type="synonym">Mytilus polymorpha</name>
    <dbReference type="NCBI Taxonomy" id="45954"/>
    <lineage>
        <taxon>Eukaryota</taxon>
        <taxon>Metazoa</taxon>
        <taxon>Spiralia</taxon>
        <taxon>Lophotrochozoa</taxon>
        <taxon>Mollusca</taxon>
        <taxon>Bivalvia</taxon>
        <taxon>Autobranchia</taxon>
        <taxon>Heteroconchia</taxon>
        <taxon>Euheterodonta</taxon>
        <taxon>Imparidentia</taxon>
        <taxon>Neoheterodontei</taxon>
        <taxon>Myida</taxon>
        <taxon>Dreissenoidea</taxon>
        <taxon>Dreissenidae</taxon>
        <taxon>Dreissena</taxon>
    </lineage>
</organism>
<proteinExistence type="predicted"/>
<gene>
    <name evidence="1" type="ORF">DPMN_030038</name>
</gene>
<name>A0A9D4LXH0_DREPO</name>